<dbReference type="RefSeq" id="WP_006608806.1">
    <property type="nucleotide sequence ID" value="NZ_AFXA01000011.1"/>
</dbReference>
<dbReference type="STRING" id="1037410.MCSF7_02006"/>
<comment type="similarity">
    <text evidence="1">Belongs to the lipase/esterase LIP3/BchO family.</text>
</comment>
<evidence type="ECO:0000259" key="2">
    <source>
        <dbReference type="Pfam" id="PF00561"/>
    </source>
</evidence>
<dbReference type="InterPro" id="IPR050266">
    <property type="entry name" value="AB_hydrolase_sf"/>
</dbReference>
<reference evidence="3 4" key="1">
    <citation type="journal article" date="2013" name="Genome Announc.">
        <title>Genome Sequence of Mycoplasma columbinum Strain SF7.</title>
        <authorList>
            <person name="Guo Z."/>
            <person name="Xu X."/>
            <person name="Zheng Q."/>
            <person name="Li T."/>
            <person name="Kuang S."/>
            <person name="Zhang Z."/>
            <person name="Chen Y."/>
            <person name="Lu X."/>
            <person name="Zhou R."/>
            <person name="Bi D."/>
            <person name="Jin H."/>
        </authorList>
    </citation>
    <scope>NUCLEOTIDE SEQUENCE [LARGE SCALE GENOMIC DNA]</scope>
    <source>
        <strain evidence="3 4">SF7</strain>
    </source>
</reference>
<gene>
    <name evidence="3" type="ORF">MCSF7_02006</name>
</gene>
<evidence type="ECO:0000313" key="3">
    <source>
        <dbReference type="EMBL" id="EGV00193.1"/>
    </source>
</evidence>
<dbReference type="EMBL" id="AFXA01000011">
    <property type="protein sequence ID" value="EGV00193.1"/>
    <property type="molecule type" value="Genomic_DNA"/>
</dbReference>
<dbReference type="InterPro" id="IPR029058">
    <property type="entry name" value="AB_hydrolase_fold"/>
</dbReference>
<dbReference type="AlphaFoldDB" id="F9UKI8"/>
<proteinExistence type="inferred from homology"/>
<sequence>MKLNYIKVKNYIIPIYYKNNKSDTTFLFLHGINSSSDFCLPIAQKNQKYNIVAINFPGNKYFENVSPENITLEWWTEAAQAVLKEIKSKKIVVVAHSMGGGVALNIGKDKRIKRLIMVATIHPFMVINNGYSILQKVIKPISTTHKLIGETISKISSKFKKTQRLSESFSREGNWYNLLEKYILNDEYMKKLKVQYEELKDKIIFVVGENDPIVGTKSLMDFANQIDTFVTIIGKSHSPIKDDPQKFTYFFDSLEKPEKKKIWTKVVTFEKNVKNFESRVIRINKYKNYENLEENNYEL</sequence>
<dbReference type="eggNOG" id="COG2267">
    <property type="taxonomic scope" value="Bacteria"/>
</dbReference>
<protein>
    <submittedName>
        <fullName evidence="3">Esterase/lipase</fullName>
    </submittedName>
</protein>
<dbReference type="Pfam" id="PF00561">
    <property type="entry name" value="Abhydrolase_1"/>
    <property type="match status" value="1"/>
</dbReference>
<feature type="domain" description="AB hydrolase-1" evidence="2">
    <location>
        <begin position="25"/>
        <end position="128"/>
    </location>
</feature>
<dbReference type="Proteomes" id="UP000004978">
    <property type="component" value="Unassembled WGS sequence"/>
</dbReference>
<name>F9UKI8_9BACT</name>
<accession>F9UKI8</accession>
<dbReference type="Gene3D" id="3.40.50.1820">
    <property type="entry name" value="alpha/beta hydrolase"/>
    <property type="match status" value="1"/>
</dbReference>
<evidence type="ECO:0000256" key="1">
    <source>
        <dbReference type="ARBA" id="ARBA00006989"/>
    </source>
</evidence>
<keyword evidence="4" id="KW-1185">Reference proteome</keyword>
<dbReference type="SUPFAM" id="SSF53474">
    <property type="entry name" value="alpha/beta-Hydrolases"/>
    <property type="match status" value="1"/>
</dbReference>
<organism evidence="3 4">
    <name type="scientific">Mycoplasmopsis columbina SF7</name>
    <dbReference type="NCBI Taxonomy" id="1037410"/>
    <lineage>
        <taxon>Bacteria</taxon>
        <taxon>Bacillati</taxon>
        <taxon>Mycoplasmatota</taxon>
        <taxon>Mycoplasmoidales</taxon>
        <taxon>Metamycoplasmataceae</taxon>
        <taxon>Mycoplasmopsis</taxon>
    </lineage>
</organism>
<dbReference type="InterPro" id="IPR000073">
    <property type="entry name" value="AB_hydrolase_1"/>
</dbReference>
<evidence type="ECO:0000313" key="4">
    <source>
        <dbReference type="Proteomes" id="UP000004978"/>
    </source>
</evidence>
<dbReference type="PANTHER" id="PTHR43798">
    <property type="entry name" value="MONOACYLGLYCEROL LIPASE"/>
    <property type="match status" value="1"/>
</dbReference>
<comment type="caution">
    <text evidence="3">The sequence shown here is derived from an EMBL/GenBank/DDBJ whole genome shotgun (WGS) entry which is preliminary data.</text>
</comment>